<dbReference type="InterPro" id="IPR051313">
    <property type="entry name" value="Bact_iron-sidero_bind"/>
</dbReference>
<keyword evidence="4" id="KW-0406">Ion transport</keyword>
<comment type="caution">
    <text evidence="7">The sequence shown here is derived from an EMBL/GenBank/DDBJ whole genome shotgun (WGS) entry which is preliminary data.</text>
</comment>
<name>A0A7W6EHM1_9HYPH</name>
<dbReference type="Pfam" id="PF01497">
    <property type="entry name" value="Peripla_BP_2"/>
    <property type="match status" value="1"/>
</dbReference>
<comment type="subcellular location">
    <subcellularLocation>
        <location evidence="1">Cell envelope</location>
    </subcellularLocation>
</comment>
<comment type="similarity">
    <text evidence="2">Belongs to the bacterial solute-binding protein 8 family.</text>
</comment>
<keyword evidence="8" id="KW-1185">Reference proteome</keyword>
<dbReference type="PANTHER" id="PTHR30532:SF25">
    <property type="entry name" value="IRON(III) DICITRATE-BINDING PERIPLASMIC PROTEIN"/>
    <property type="match status" value="1"/>
</dbReference>
<evidence type="ECO:0000259" key="6">
    <source>
        <dbReference type="PROSITE" id="PS50983"/>
    </source>
</evidence>
<dbReference type="Gene3D" id="3.40.50.1980">
    <property type="entry name" value="Nitrogenase molybdenum iron protein domain"/>
    <property type="match status" value="2"/>
</dbReference>
<organism evidence="7 8">
    <name type="scientific">Pseudochelatococcus contaminans</name>
    <dbReference type="NCBI Taxonomy" id="1538103"/>
    <lineage>
        <taxon>Bacteria</taxon>
        <taxon>Pseudomonadati</taxon>
        <taxon>Pseudomonadota</taxon>
        <taxon>Alphaproteobacteria</taxon>
        <taxon>Hyphomicrobiales</taxon>
        <taxon>Chelatococcaceae</taxon>
        <taxon>Pseudochelatococcus</taxon>
    </lineage>
</organism>
<dbReference type="Proteomes" id="UP000537592">
    <property type="component" value="Unassembled WGS sequence"/>
</dbReference>
<evidence type="ECO:0000256" key="4">
    <source>
        <dbReference type="ARBA" id="ARBA00022496"/>
    </source>
</evidence>
<dbReference type="GO" id="GO:1901678">
    <property type="term" value="P:iron coordination entity transport"/>
    <property type="evidence" value="ECO:0007669"/>
    <property type="project" value="UniProtKB-ARBA"/>
</dbReference>
<dbReference type="AlphaFoldDB" id="A0A7W6EHM1"/>
<keyword evidence="4" id="KW-0410">Iron transport</keyword>
<evidence type="ECO:0000313" key="8">
    <source>
        <dbReference type="Proteomes" id="UP000537592"/>
    </source>
</evidence>
<keyword evidence="3" id="KW-0813">Transport</keyword>
<evidence type="ECO:0000256" key="1">
    <source>
        <dbReference type="ARBA" id="ARBA00004196"/>
    </source>
</evidence>
<evidence type="ECO:0000256" key="5">
    <source>
        <dbReference type="ARBA" id="ARBA00022729"/>
    </source>
</evidence>
<evidence type="ECO:0000313" key="7">
    <source>
        <dbReference type="EMBL" id="MBB3810245.1"/>
    </source>
</evidence>
<reference evidence="7 8" key="1">
    <citation type="submission" date="2020-08" db="EMBL/GenBank/DDBJ databases">
        <title>Genomic Encyclopedia of Type Strains, Phase IV (KMG-IV): sequencing the most valuable type-strain genomes for metagenomic binning, comparative biology and taxonomic classification.</title>
        <authorList>
            <person name="Goeker M."/>
        </authorList>
    </citation>
    <scope>NUCLEOTIDE SEQUENCE [LARGE SCALE GENOMIC DNA]</scope>
    <source>
        <strain evidence="7 8">DSM 28760</strain>
    </source>
</reference>
<proteinExistence type="inferred from homology"/>
<keyword evidence="5" id="KW-0732">Signal</keyword>
<sequence>MLMIPAFASQAVACEGRSYDGPGVMGAPLCLPSTPQRIVTLDPTFSLGMALELGLPVVGAPLSGMSDASLKNRAEAAGVADLGTFAQPSIERIVALQPDLIVGSGFLGDGAYEMASRIAPALFVTPEDWKDFFHVLAAATGRADAAGEAFAAYDRRVADIRARAPDVRVSVVRITPWDFQVYPDTPGAYGPFAVLREAGIRRSAYETTHGDTTVKRPDWEELANLDGDVLLYIVGGANDSDRSGRHKEVISNPLWQMLPAVKAGRTHRVDAATWMEFSGLSSANKVLDDIERLLLTEP</sequence>
<feature type="domain" description="Fe/B12 periplasmic-binding" evidence="6">
    <location>
        <begin position="37"/>
        <end position="298"/>
    </location>
</feature>
<evidence type="ECO:0000256" key="3">
    <source>
        <dbReference type="ARBA" id="ARBA00022448"/>
    </source>
</evidence>
<dbReference type="InterPro" id="IPR002491">
    <property type="entry name" value="ABC_transptr_periplasmic_BD"/>
</dbReference>
<dbReference type="GO" id="GO:0030288">
    <property type="term" value="C:outer membrane-bounded periplasmic space"/>
    <property type="evidence" value="ECO:0007669"/>
    <property type="project" value="TreeGrafter"/>
</dbReference>
<protein>
    <submittedName>
        <fullName evidence="7">Iron complex transport system substrate-binding protein</fullName>
    </submittedName>
</protein>
<gene>
    <name evidence="7" type="ORF">FHS81_002341</name>
</gene>
<accession>A0A7W6EHM1</accession>
<dbReference type="EMBL" id="JACICC010000005">
    <property type="protein sequence ID" value="MBB3810245.1"/>
    <property type="molecule type" value="Genomic_DNA"/>
</dbReference>
<dbReference type="SUPFAM" id="SSF53807">
    <property type="entry name" value="Helical backbone' metal receptor"/>
    <property type="match status" value="1"/>
</dbReference>
<dbReference type="PROSITE" id="PS50983">
    <property type="entry name" value="FE_B12_PBP"/>
    <property type="match status" value="1"/>
</dbReference>
<evidence type="ECO:0000256" key="2">
    <source>
        <dbReference type="ARBA" id="ARBA00008814"/>
    </source>
</evidence>
<dbReference type="PANTHER" id="PTHR30532">
    <property type="entry name" value="IRON III DICITRATE-BINDING PERIPLASMIC PROTEIN"/>
    <property type="match status" value="1"/>
</dbReference>
<keyword evidence="4" id="KW-0408">Iron</keyword>
<dbReference type="CDD" id="cd01146">
    <property type="entry name" value="FhuD"/>
    <property type="match status" value="1"/>
</dbReference>